<protein>
    <submittedName>
        <fullName evidence="3">Gamma-glutamylputrescine oxidase</fullName>
    </submittedName>
</protein>
<dbReference type="Gene3D" id="3.30.9.10">
    <property type="entry name" value="D-Amino Acid Oxidase, subunit A, domain 2"/>
    <property type="match status" value="1"/>
</dbReference>
<proteinExistence type="predicted"/>
<gene>
    <name evidence="3" type="ORF">SAMN05421849_1678</name>
</gene>
<dbReference type="SUPFAM" id="SSF51905">
    <property type="entry name" value="FAD/NAD(P)-binding domain"/>
    <property type="match status" value="1"/>
</dbReference>
<dbReference type="GO" id="GO:0016491">
    <property type="term" value="F:oxidoreductase activity"/>
    <property type="evidence" value="ECO:0007669"/>
    <property type="project" value="UniProtKB-KW"/>
</dbReference>
<evidence type="ECO:0000259" key="2">
    <source>
        <dbReference type="Pfam" id="PF01266"/>
    </source>
</evidence>
<dbReference type="InterPro" id="IPR006076">
    <property type="entry name" value="FAD-dep_OxRdtase"/>
</dbReference>
<keyword evidence="1" id="KW-0560">Oxidoreductase</keyword>
<accession>A0A1R3WZK3</accession>
<dbReference type="GO" id="GO:0005737">
    <property type="term" value="C:cytoplasm"/>
    <property type="evidence" value="ECO:0007669"/>
    <property type="project" value="TreeGrafter"/>
</dbReference>
<dbReference type="InterPro" id="IPR036188">
    <property type="entry name" value="FAD/NAD-bd_sf"/>
</dbReference>
<dbReference type="AlphaFoldDB" id="A0A1R3WZK3"/>
<name>A0A1R3WZK3_9RHOB</name>
<dbReference type="Pfam" id="PF01266">
    <property type="entry name" value="DAO"/>
    <property type="match status" value="1"/>
</dbReference>
<evidence type="ECO:0000313" key="4">
    <source>
        <dbReference type="Proteomes" id="UP000192455"/>
    </source>
</evidence>
<dbReference type="STRING" id="515897.SAMN05421849_1678"/>
<feature type="domain" description="FAD dependent oxidoreductase" evidence="2">
    <location>
        <begin position="60"/>
        <end position="410"/>
    </location>
</feature>
<reference evidence="3 4" key="1">
    <citation type="submission" date="2017-01" db="EMBL/GenBank/DDBJ databases">
        <authorList>
            <person name="Mah S.A."/>
            <person name="Swanson W.J."/>
            <person name="Moy G.W."/>
            <person name="Vacquier V.D."/>
        </authorList>
    </citation>
    <scope>NUCLEOTIDE SEQUENCE [LARGE SCALE GENOMIC DNA]</scope>
    <source>
        <strain evidence="3 4">DSM 21219</strain>
    </source>
</reference>
<dbReference type="PANTHER" id="PTHR13847:SF281">
    <property type="entry name" value="FAD DEPENDENT OXIDOREDUCTASE DOMAIN-CONTAINING PROTEIN"/>
    <property type="match status" value="1"/>
</dbReference>
<dbReference type="EMBL" id="FTPS01000001">
    <property type="protein sequence ID" value="SIT82364.1"/>
    <property type="molecule type" value="Genomic_DNA"/>
</dbReference>
<evidence type="ECO:0000313" key="3">
    <source>
        <dbReference type="EMBL" id="SIT82364.1"/>
    </source>
</evidence>
<sequence length="456" mass="49937">MDIYSQKKTRGARTKAAGRSLRMKLLFANDRRGRLPESWYAASAVPLPAFAPLEGDLRADVCIIGAGYTGLSAALHLAEAGFRVVLLEAHRVGFGASGRNGGQLGSGHGMDQDELERLVGDADARRLWDHAEAAKALVRALIARHRIDCDLAPGILHAGTRRAELERLCEYGAHLRHRYGYEDIEFLDAGRSRALCPSPSYRGGLLDRGAGHLHPLNYARGLARAAAAAGVRICEMTHVRDIEPGRQVLVRSEYGEVRADHAILACNGYLDRLSPRVAARVMPINNFIVATEPLGSGAKQVLTRNIAVSDSRFVVNYFRLSRDGRLLFGGGETYGYRFPQDIAGLVRRRLLRIFPHLRDVRIDYAWGGTLAITMRRMPWLARLAPNLMSASGYSGHGVGMATHAGLLMAHAIRGQAEGFDTMAALPAPAFPGRGRLRVPLLALAMSWYRLRDRIGV</sequence>
<evidence type="ECO:0000256" key="1">
    <source>
        <dbReference type="ARBA" id="ARBA00023002"/>
    </source>
</evidence>
<keyword evidence="4" id="KW-1185">Reference proteome</keyword>
<dbReference type="Proteomes" id="UP000192455">
    <property type="component" value="Unassembled WGS sequence"/>
</dbReference>
<organism evidence="3 4">
    <name type="scientific">Pontibaca methylaminivorans</name>
    <dbReference type="NCBI Taxonomy" id="515897"/>
    <lineage>
        <taxon>Bacteria</taxon>
        <taxon>Pseudomonadati</taxon>
        <taxon>Pseudomonadota</taxon>
        <taxon>Alphaproteobacteria</taxon>
        <taxon>Rhodobacterales</taxon>
        <taxon>Roseobacteraceae</taxon>
        <taxon>Pontibaca</taxon>
    </lineage>
</organism>
<dbReference type="Gene3D" id="3.50.50.60">
    <property type="entry name" value="FAD/NAD(P)-binding domain"/>
    <property type="match status" value="1"/>
</dbReference>
<dbReference type="PANTHER" id="PTHR13847">
    <property type="entry name" value="SARCOSINE DEHYDROGENASE-RELATED"/>
    <property type="match status" value="1"/>
</dbReference>